<accession>A0A6P8NLZ1</accession>
<dbReference type="GO" id="GO:0004994">
    <property type="term" value="F:somatostatin receptor activity"/>
    <property type="evidence" value="ECO:0007669"/>
    <property type="project" value="TreeGrafter"/>
</dbReference>
<evidence type="ECO:0000256" key="9">
    <source>
        <dbReference type="ARBA" id="ARBA00023180"/>
    </source>
</evidence>
<dbReference type="GO" id="GO:0071385">
    <property type="term" value="P:cellular response to glucocorticoid stimulus"/>
    <property type="evidence" value="ECO:0007669"/>
    <property type="project" value="TreeGrafter"/>
</dbReference>
<gene>
    <name evidence="14 15" type="primary">LOC117345515</name>
</gene>
<evidence type="ECO:0000313" key="14">
    <source>
        <dbReference type="RefSeq" id="XP_033770169.1"/>
    </source>
</evidence>
<evidence type="ECO:0000256" key="11">
    <source>
        <dbReference type="SAM" id="Phobius"/>
    </source>
</evidence>
<feature type="transmembrane region" description="Helical" evidence="11">
    <location>
        <begin position="272"/>
        <end position="296"/>
    </location>
</feature>
<feature type="domain" description="G-protein coupled receptors family 1 profile" evidence="12">
    <location>
        <begin position="52"/>
        <end position="292"/>
    </location>
</feature>
<dbReference type="Proteomes" id="UP000515159">
    <property type="component" value="Chromosome 11"/>
</dbReference>
<dbReference type="AlphaFoldDB" id="A0A6P8NLZ1"/>
<evidence type="ECO:0000256" key="2">
    <source>
        <dbReference type="ARBA" id="ARBA00022475"/>
    </source>
</evidence>
<feature type="transmembrane region" description="Helical" evidence="11">
    <location>
        <begin position="191"/>
        <end position="221"/>
    </location>
</feature>
<dbReference type="PRINTS" id="PR00237">
    <property type="entry name" value="GPCRRHODOPSN"/>
</dbReference>
<dbReference type="GO" id="GO:0042923">
    <property type="term" value="F:neuropeptide binding"/>
    <property type="evidence" value="ECO:0007669"/>
    <property type="project" value="TreeGrafter"/>
</dbReference>
<feature type="transmembrane region" description="Helical" evidence="11">
    <location>
        <begin position="117"/>
        <end position="137"/>
    </location>
</feature>
<feature type="transmembrane region" description="Helical" evidence="11">
    <location>
        <begin position="36"/>
        <end position="61"/>
    </location>
</feature>
<feature type="transmembrane region" description="Helical" evidence="11">
    <location>
        <begin position="242"/>
        <end position="266"/>
    </location>
</feature>
<organism evidence="13 15">
    <name type="scientific">Geotrypetes seraphini</name>
    <name type="common">Gaboon caecilian</name>
    <name type="synonym">Caecilia seraphini</name>
    <dbReference type="NCBI Taxonomy" id="260995"/>
    <lineage>
        <taxon>Eukaryota</taxon>
        <taxon>Metazoa</taxon>
        <taxon>Chordata</taxon>
        <taxon>Craniata</taxon>
        <taxon>Vertebrata</taxon>
        <taxon>Euteleostomi</taxon>
        <taxon>Amphibia</taxon>
        <taxon>Gymnophiona</taxon>
        <taxon>Geotrypetes</taxon>
    </lineage>
</organism>
<keyword evidence="10" id="KW-0807">Transducer</keyword>
<keyword evidence="7" id="KW-1015">Disulfide bond</keyword>
<dbReference type="PROSITE" id="PS50262">
    <property type="entry name" value="G_PROTEIN_RECEP_F1_2"/>
    <property type="match status" value="1"/>
</dbReference>
<name>A0A6P8NLZ1_GEOSA</name>
<keyword evidence="4 11" id="KW-1133">Transmembrane helix</keyword>
<dbReference type="OrthoDB" id="9880339at2759"/>
<keyword evidence="2" id="KW-1003">Cell membrane</keyword>
<dbReference type="GeneID" id="117345515"/>
<keyword evidence="13" id="KW-1185">Reference proteome</keyword>
<evidence type="ECO:0000256" key="1">
    <source>
        <dbReference type="ARBA" id="ARBA00004651"/>
    </source>
</evidence>
<proteinExistence type="predicted"/>
<sequence length="333" mass="37879">MEISDIDFLQNDSLLLDIWNFTESYEVPPDVSTSTILTSVFLLLICVIGCVGNTLVLWAVFRYVKMKTVTNIYILNMAAIDLLSALVLPFDVAHNILQAWPFGPVLCKFMWTVHYNPFPSAFFLTVMSVDCCVSVYHPMVSSKWRKARVVTLICATVWLFATLLALPAIIYTDIHIGFEICTLYFSQDFWIYFYDLYIFLVGIYAPLQVAGLCFFLIAVKVKSSGQPVGSQRCGSSKGSRKALFLTVVFLICCSPIKILLVTLHYFPLTPDWLFSFLYVLADVRICANPIVCGLLFRDFRESFRTILCFWRKSGAEASDPRESKEKTSHHHHS</sequence>
<evidence type="ECO:0000256" key="6">
    <source>
        <dbReference type="ARBA" id="ARBA00023136"/>
    </source>
</evidence>
<evidence type="ECO:0000256" key="4">
    <source>
        <dbReference type="ARBA" id="ARBA00022989"/>
    </source>
</evidence>
<evidence type="ECO:0000256" key="5">
    <source>
        <dbReference type="ARBA" id="ARBA00023040"/>
    </source>
</evidence>
<dbReference type="RefSeq" id="XP_033770169.1">
    <property type="nucleotide sequence ID" value="XM_033914278.1"/>
</dbReference>
<protein>
    <submittedName>
        <fullName evidence="14 15">Somatostatin receptor type 5-like</fullName>
    </submittedName>
</protein>
<dbReference type="SUPFAM" id="SSF81321">
    <property type="entry name" value="Family A G protein-coupled receptor-like"/>
    <property type="match status" value="1"/>
</dbReference>
<evidence type="ECO:0000313" key="13">
    <source>
        <dbReference type="Proteomes" id="UP000515159"/>
    </source>
</evidence>
<dbReference type="PANTHER" id="PTHR24229:SF20">
    <property type="entry name" value="SOMATOSTATIN RECEPTOR TYPE 5"/>
    <property type="match status" value="1"/>
</dbReference>
<dbReference type="InterPro" id="IPR017452">
    <property type="entry name" value="GPCR_Rhodpsn_7TM"/>
</dbReference>
<evidence type="ECO:0000313" key="15">
    <source>
        <dbReference type="RefSeq" id="XP_033770170.1"/>
    </source>
</evidence>
<dbReference type="InterPro" id="IPR000276">
    <property type="entry name" value="GPCR_Rhodpsn"/>
</dbReference>
<dbReference type="KEGG" id="gsh:117345515"/>
<dbReference type="RefSeq" id="XP_033770170.1">
    <property type="nucleotide sequence ID" value="XM_033914279.1"/>
</dbReference>
<evidence type="ECO:0000259" key="12">
    <source>
        <dbReference type="PROSITE" id="PS50262"/>
    </source>
</evidence>
<evidence type="ECO:0000256" key="10">
    <source>
        <dbReference type="ARBA" id="ARBA00023224"/>
    </source>
</evidence>
<keyword evidence="6 11" id="KW-0472">Membrane</keyword>
<feature type="transmembrane region" description="Helical" evidence="11">
    <location>
        <begin position="149"/>
        <end position="171"/>
    </location>
</feature>
<evidence type="ECO:0000256" key="3">
    <source>
        <dbReference type="ARBA" id="ARBA00022692"/>
    </source>
</evidence>
<keyword evidence="5" id="KW-0297">G-protein coupled receptor</keyword>
<keyword evidence="9" id="KW-0325">Glycoprotein</keyword>
<evidence type="ECO:0000256" key="8">
    <source>
        <dbReference type="ARBA" id="ARBA00023170"/>
    </source>
</evidence>
<evidence type="ECO:0000256" key="7">
    <source>
        <dbReference type="ARBA" id="ARBA00023157"/>
    </source>
</evidence>
<dbReference type="Gene3D" id="1.20.1070.10">
    <property type="entry name" value="Rhodopsin 7-helix transmembrane proteins"/>
    <property type="match status" value="1"/>
</dbReference>
<dbReference type="GO" id="GO:0050796">
    <property type="term" value="P:regulation of insulin secretion"/>
    <property type="evidence" value="ECO:0007669"/>
    <property type="project" value="TreeGrafter"/>
</dbReference>
<dbReference type="GO" id="GO:0005886">
    <property type="term" value="C:plasma membrane"/>
    <property type="evidence" value="ECO:0007669"/>
    <property type="project" value="UniProtKB-SubCell"/>
</dbReference>
<keyword evidence="3 11" id="KW-0812">Transmembrane</keyword>
<keyword evidence="8" id="KW-0675">Receptor</keyword>
<comment type="subcellular location">
    <subcellularLocation>
        <location evidence="1">Cell membrane</location>
        <topology evidence="1">Multi-pass membrane protein</topology>
    </subcellularLocation>
</comment>
<dbReference type="PANTHER" id="PTHR24229">
    <property type="entry name" value="NEUROPEPTIDES RECEPTOR"/>
    <property type="match status" value="1"/>
</dbReference>
<dbReference type="GO" id="GO:0043005">
    <property type="term" value="C:neuron projection"/>
    <property type="evidence" value="ECO:0007669"/>
    <property type="project" value="TreeGrafter"/>
</dbReference>
<reference evidence="14 15" key="1">
    <citation type="submission" date="2025-04" db="UniProtKB">
        <authorList>
            <consortium name="RefSeq"/>
        </authorList>
    </citation>
    <scope>IDENTIFICATION</scope>
</reference>
<dbReference type="Pfam" id="PF00001">
    <property type="entry name" value="7tm_1"/>
    <property type="match status" value="1"/>
</dbReference>
<feature type="transmembrane region" description="Helical" evidence="11">
    <location>
        <begin position="73"/>
        <end position="97"/>
    </location>
</feature>